<name>K1TDM2_9ZZZZ</name>
<dbReference type="EMBL" id="AJWZ01003567">
    <property type="protein sequence ID" value="EKC67883.1"/>
    <property type="molecule type" value="Genomic_DNA"/>
</dbReference>
<proteinExistence type="predicted"/>
<protein>
    <submittedName>
        <fullName evidence="2">Uncharacterized protein</fullName>
    </submittedName>
</protein>
<comment type="caution">
    <text evidence="2">The sequence shown here is derived from an EMBL/GenBank/DDBJ whole genome shotgun (WGS) entry which is preliminary data.</text>
</comment>
<evidence type="ECO:0000256" key="1">
    <source>
        <dbReference type="SAM" id="Phobius"/>
    </source>
</evidence>
<feature type="transmembrane region" description="Helical" evidence="1">
    <location>
        <begin position="6"/>
        <end position="23"/>
    </location>
</feature>
<gene>
    <name evidence="2" type="ORF">OBE_05227</name>
</gene>
<organism evidence="2">
    <name type="scientific">human gut metagenome</name>
    <dbReference type="NCBI Taxonomy" id="408170"/>
    <lineage>
        <taxon>unclassified sequences</taxon>
        <taxon>metagenomes</taxon>
        <taxon>organismal metagenomes</taxon>
    </lineage>
</organism>
<reference evidence="2" key="1">
    <citation type="journal article" date="2013" name="Environ. Microbiol.">
        <title>Microbiota from the distal guts of lean and obese adolescents exhibit partial functional redundancy besides clear differences in community structure.</title>
        <authorList>
            <person name="Ferrer M."/>
            <person name="Ruiz A."/>
            <person name="Lanza F."/>
            <person name="Haange S.B."/>
            <person name="Oberbach A."/>
            <person name="Till H."/>
            <person name="Bargiela R."/>
            <person name="Campoy C."/>
            <person name="Segura M.T."/>
            <person name="Richter M."/>
            <person name="von Bergen M."/>
            <person name="Seifert J."/>
            <person name="Suarez A."/>
        </authorList>
    </citation>
    <scope>NUCLEOTIDE SEQUENCE</scope>
</reference>
<sequence>FMYGLIALNFIIPFVMVFVGYILKKHPVKDMTSGNGYNTPTSRKSQEHWDYAQSIAPNILLVLAKH</sequence>
<accession>K1TDM2</accession>
<keyword evidence="1" id="KW-0812">Transmembrane</keyword>
<evidence type="ECO:0000313" key="2">
    <source>
        <dbReference type="EMBL" id="EKC67883.1"/>
    </source>
</evidence>
<keyword evidence="1" id="KW-1133">Transmembrane helix</keyword>
<dbReference type="AlphaFoldDB" id="K1TDM2"/>
<keyword evidence="1" id="KW-0472">Membrane</keyword>
<feature type="non-terminal residue" evidence="2">
    <location>
        <position position="1"/>
    </location>
</feature>